<evidence type="ECO:0000256" key="4">
    <source>
        <dbReference type="ARBA" id="ARBA00022801"/>
    </source>
</evidence>
<evidence type="ECO:0000256" key="7">
    <source>
        <dbReference type="SAM" id="Phobius"/>
    </source>
</evidence>
<reference evidence="9 10" key="1">
    <citation type="submission" date="2015-11" db="EMBL/GenBank/DDBJ databases">
        <authorList>
            <person name="Zhang Y."/>
            <person name="Guo Z."/>
        </authorList>
    </citation>
    <scope>NUCLEOTIDE SEQUENCE [LARGE SCALE GENOMIC DNA]</scope>
    <source>
        <strain evidence="10">gdw1</strain>
    </source>
</reference>
<feature type="transmembrane region" description="Helical" evidence="7">
    <location>
        <begin position="49"/>
        <end position="70"/>
    </location>
</feature>
<name>A0A1E2SJA1_LEIXY</name>
<dbReference type="InterPro" id="IPR000326">
    <property type="entry name" value="PAP2/HPO"/>
</dbReference>
<keyword evidence="3 7" id="KW-0812">Transmembrane</keyword>
<sequence>MTLFVATFFGLLLIGLVISPSASWTADEMRFVIAANNAHTAVSDMIAGTIEVVFGPTGAVLIGLATVGLIGAAKRSWFVALQVALLIGIPSAAMGLMKLLVCRLGPDPSMLTYPPSGANGAPMFSYPSGHTAFAAAWALALLVVLDRRRLRGALFFVALGLVVVTGWSRLYLGVHYGTDVLASMVLVPVTTLAVASVTARLRMSHRVPSTRSA</sequence>
<evidence type="ECO:0000256" key="3">
    <source>
        <dbReference type="ARBA" id="ARBA00022692"/>
    </source>
</evidence>
<evidence type="ECO:0000256" key="2">
    <source>
        <dbReference type="ARBA" id="ARBA00022475"/>
    </source>
</evidence>
<dbReference type="AlphaFoldDB" id="A0A1E2SJA1"/>
<evidence type="ECO:0000256" key="5">
    <source>
        <dbReference type="ARBA" id="ARBA00022989"/>
    </source>
</evidence>
<dbReference type="GO" id="GO:0016787">
    <property type="term" value="F:hydrolase activity"/>
    <property type="evidence" value="ECO:0007669"/>
    <property type="project" value="UniProtKB-KW"/>
</dbReference>
<dbReference type="SMART" id="SM00014">
    <property type="entry name" value="acidPPc"/>
    <property type="match status" value="1"/>
</dbReference>
<gene>
    <name evidence="9" type="ORF">ATY41_12215</name>
</gene>
<feature type="transmembrane region" description="Helical" evidence="7">
    <location>
        <begin position="152"/>
        <end position="174"/>
    </location>
</feature>
<dbReference type="SUPFAM" id="SSF48317">
    <property type="entry name" value="Acid phosphatase/Vanadium-dependent haloperoxidase"/>
    <property type="match status" value="1"/>
</dbReference>
<dbReference type="GO" id="GO:0005886">
    <property type="term" value="C:plasma membrane"/>
    <property type="evidence" value="ECO:0007669"/>
    <property type="project" value="UniProtKB-SubCell"/>
</dbReference>
<feature type="transmembrane region" description="Helical" evidence="7">
    <location>
        <begin position="121"/>
        <end position="145"/>
    </location>
</feature>
<feature type="transmembrane region" description="Helical" evidence="7">
    <location>
        <begin position="77"/>
        <end position="101"/>
    </location>
</feature>
<feature type="domain" description="Phosphatidic acid phosphatase type 2/haloperoxidase" evidence="8">
    <location>
        <begin position="79"/>
        <end position="195"/>
    </location>
</feature>
<keyword evidence="2" id="KW-1003">Cell membrane</keyword>
<proteinExistence type="predicted"/>
<evidence type="ECO:0000313" key="9">
    <source>
        <dbReference type="EMBL" id="ODA89843.1"/>
    </source>
</evidence>
<evidence type="ECO:0000256" key="6">
    <source>
        <dbReference type="ARBA" id="ARBA00023136"/>
    </source>
</evidence>
<keyword evidence="4" id="KW-0378">Hydrolase</keyword>
<accession>A0A1E2SJA1</accession>
<protein>
    <recommendedName>
        <fullName evidence="8">Phosphatidic acid phosphatase type 2/haloperoxidase domain-containing protein</fullName>
    </recommendedName>
</protein>
<dbReference type="PANTHER" id="PTHR14969">
    <property type="entry name" value="SPHINGOSINE-1-PHOSPHATE PHOSPHOHYDROLASE"/>
    <property type="match status" value="1"/>
</dbReference>
<comment type="caution">
    <text evidence="9">The sequence shown here is derived from an EMBL/GenBank/DDBJ whole genome shotgun (WGS) entry which is preliminary data.</text>
</comment>
<keyword evidence="6 7" id="KW-0472">Membrane</keyword>
<dbReference type="EMBL" id="LNZG01000032">
    <property type="protein sequence ID" value="ODA89843.1"/>
    <property type="molecule type" value="Genomic_DNA"/>
</dbReference>
<evidence type="ECO:0000259" key="8">
    <source>
        <dbReference type="SMART" id="SM00014"/>
    </source>
</evidence>
<comment type="subcellular location">
    <subcellularLocation>
        <location evidence="1">Cell membrane</location>
        <topology evidence="1">Multi-pass membrane protein</topology>
    </subcellularLocation>
</comment>
<feature type="transmembrane region" description="Helical" evidence="7">
    <location>
        <begin position="180"/>
        <end position="201"/>
    </location>
</feature>
<dbReference type="Pfam" id="PF01569">
    <property type="entry name" value="PAP2"/>
    <property type="match status" value="1"/>
</dbReference>
<dbReference type="Gene3D" id="1.20.144.10">
    <property type="entry name" value="Phosphatidic acid phosphatase type 2/haloperoxidase"/>
    <property type="match status" value="1"/>
</dbReference>
<keyword evidence="5 7" id="KW-1133">Transmembrane helix</keyword>
<dbReference type="PANTHER" id="PTHR14969:SF62">
    <property type="entry name" value="DECAPRENYLPHOSPHORYL-5-PHOSPHORIBOSE PHOSPHATASE RV3807C-RELATED"/>
    <property type="match status" value="1"/>
</dbReference>
<evidence type="ECO:0000256" key="1">
    <source>
        <dbReference type="ARBA" id="ARBA00004651"/>
    </source>
</evidence>
<organism evidence="9 10">
    <name type="scientific">Leifsonia xyli subsp. xyli</name>
    <dbReference type="NCBI Taxonomy" id="59736"/>
    <lineage>
        <taxon>Bacteria</taxon>
        <taxon>Bacillati</taxon>
        <taxon>Actinomycetota</taxon>
        <taxon>Actinomycetes</taxon>
        <taxon>Micrococcales</taxon>
        <taxon>Microbacteriaceae</taxon>
        <taxon>Leifsonia</taxon>
    </lineage>
</organism>
<evidence type="ECO:0000313" key="10">
    <source>
        <dbReference type="Proteomes" id="UP000094426"/>
    </source>
</evidence>
<dbReference type="RefSeq" id="WP_050737940.1">
    <property type="nucleotide sequence ID" value="NZ_LNZG01000032.1"/>
</dbReference>
<dbReference type="InterPro" id="IPR036938">
    <property type="entry name" value="PAP2/HPO_sf"/>
</dbReference>
<dbReference type="Proteomes" id="UP000094426">
    <property type="component" value="Unassembled WGS sequence"/>
</dbReference>